<feature type="transmembrane region" description="Helical" evidence="8">
    <location>
        <begin position="215"/>
        <end position="237"/>
    </location>
</feature>
<keyword evidence="7 8" id="KW-0472">Membrane</keyword>
<feature type="domain" description="ABC transmembrane type-1" evidence="9">
    <location>
        <begin position="368"/>
        <end position="562"/>
    </location>
</feature>
<evidence type="ECO:0000256" key="2">
    <source>
        <dbReference type="ARBA" id="ARBA00022448"/>
    </source>
</evidence>
<dbReference type="GO" id="GO:0055085">
    <property type="term" value="P:transmembrane transport"/>
    <property type="evidence" value="ECO:0007669"/>
    <property type="project" value="InterPro"/>
</dbReference>
<evidence type="ECO:0000256" key="4">
    <source>
        <dbReference type="ARBA" id="ARBA00022519"/>
    </source>
</evidence>
<proteinExistence type="inferred from homology"/>
<dbReference type="PANTHER" id="PTHR43357">
    <property type="entry name" value="INNER MEMBRANE ABC TRANSPORTER PERMEASE PROTEIN YDCV"/>
    <property type="match status" value="1"/>
</dbReference>
<evidence type="ECO:0000256" key="8">
    <source>
        <dbReference type="RuleBase" id="RU363032"/>
    </source>
</evidence>
<keyword evidence="6 8" id="KW-1133">Transmembrane helix</keyword>
<dbReference type="CDD" id="cd06261">
    <property type="entry name" value="TM_PBP2"/>
    <property type="match status" value="2"/>
</dbReference>
<feature type="transmembrane region" description="Helical" evidence="8">
    <location>
        <begin position="372"/>
        <end position="394"/>
    </location>
</feature>
<name>A0A1P8UPT4_9RHOB</name>
<dbReference type="GO" id="GO:0005886">
    <property type="term" value="C:plasma membrane"/>
    <property type="evidence" value="ECO:0007669"/>
    <property type="project" value="UniProtKB-SubCell"/>
</dbReference>
<dbReference type="InterPro" id="IPR035906">
    <property type="entry name" value="MetI-like_sf"/>
</dbReference>
<evidence type="ECO:0000256" key="1">
    <source>
        <dbReference type="ARBA" id="ARBA00004429"/>
    </source>
</evidence>
<comment type="similarity">
    <text evidence="8">Belongs to the binding-protein-dependent transport system permease family.</text>
</comment>
<dbReference type="EMBL" id="CP015093">
    <property type="protein sequence ID" value="APZ51358.1"/>
    <property type="molecule type" value="Genomic_DNA"/>
</dbReference>
<feature type="transmembrane region" description="Helical" evidence="8">
    <location>
        <begin position="316"/>
        <end position="337"/>
    </location>
</feature>
<dbReference type="AlphaFoldDB" id="A0A1P8UPT4"/>
<feature type="transmembrane region" description="Helical" evidence="8">
    <location>
        <begin position="155"/>
        <end position="176"/>
    </location>
</feature>
<sequence length="578" mass="61417">MSLADNTPKRPYRALRLPRAPGGERLLLLALVLFVGVLSIVPLGRLAYAALFPQGSFDAARIADILGGRRVAEAVVNTIWISVAATLLATVTGTLAALMTGLTDMRNRTLWVFGFVLPLMIPPQVTALAWIQAFSPASPILGPLGLSLPPGTRHPLYSMGGIIFLLGLYNAPLVFLSVRASLQRLPASLLEAARANGAGGVALTRDIVLPLIRGGIFAGAALAFVSAIGNFGIQAMLGIPARVSTLITLIYRRLSSYGPSALNDMALLALLLAALTVLGMAVTAWLGRRGDQRVDAAQRPPRMALGRWRLPIEATAWAYLLACLVLPLSALFGTALVRGYGQPLNAETITFENFANALFHHEGIREAFATSLWLTLLTVAVLIPVAVALGYVLVWRKGWVARMLRLASELAYALPGIIIGVAMILFFLRPLPLIGTGLYGTVWVILAAYLSNYLALALRPILGGYAQIERGLDEAAQLAGAGIFARLRDIVLPALAPSAMAAGILVFMTAINEIQTSVLLVSSRAQTIGPMIIFLEEAGSSTLAAAVGCLMVLLVLVLMGLSLIVGRRLPEGVLPWRD</sequence>
<comment type="subcellular location">
    <subcellularLocation>
        <location evidence="1">Cell inner membrane</location>
        <topology evidence="1">Multi-pass membrane protein</topology>
    </subcellularLocation>
    <subcellularLocation>
        <location evidence="8">Cell membrane</location>
        <topology evidence="8">Multi-pass membrane protein</topology>
    </subcellularLocation>
</comment>
<feature type="transmembrane region" description="Helical" evidence="8">
    <location>
        <begin position="265"/>
        <end position="286"/>
    </location>
</feature>
<dbReference type="PANTHER" id="PTHR43357:SF4">
    <property type="entry name" value="INNER MEMBRANE ABC TRANSPORTER PERMEASE PROTEIN YDCV"/>
    <property type="match status" value="1"/>
</dbReference>
<dbReference type="KEGG" id="paby:Ga0080574_TMP1024"/>
<accession>A0A1P8UPT4</accession>
<evidence type="ECO:0000256" key="6">
    <source>
        <dbReference type="ARBA" id="ARBA00022989"/>
    </source>
</evidence>
<organism evidence="10 11">
    <name type="scientific">Salipiger abyssi</name>
    <dbReference type="NCBI Taxonomy" id="1250539"/>
    <lineage>
        <taxon>Bacteria</taxon>
        <taxon>Pseudomonadati</taxon>
        <taxon>Pseudomonadota</taxon>
        <taxon>Alphaproteobacteria</taxon>
        <taxon>Rhodobacterales</taxon>
        <taxon>Roseobacteraceae</taxon>
        <taxon>Salipiger</taxon>
    </lineage>
</organism>
<feature type="transmembrane region" description="Helical" evidence="8">
    <location>
        <begin position="26"/>
        <end position="48"/>
    </location>
</feature>
<keyword evidence="2 8" id="KW-0813">Transport</keyword>
<keyword evidence="5 8" id="KW-0812">Transmembrane</keyword>
<dbReference type="PROSITE" id="PS50928">
    <property type="entry name" value="ABC_TM1"/>
    <property type="match status" value="2"/>
</dbReference>
<dbReference type="InterPro" id="IPR000515">
    <property type="entry name" value="MetI-like"/>
</dbReference>
<dbReference type="STRING" id="1250539.Ga0080574_TMP1024"/>
<evidence type="ECO:0000256" key="5">
    <source>
        <dbReference type="ARBA" id="ARBA00022692"/>
    </source>
</evidence>
<dbReference type="Proteomes" id="UP000187059">
    <property type="component" value="Chromosome"/>
</dbReference>
<feature type="transmembrane region" description="Helical" evidence="8">
    <location>
        <begin position="440"/>
        <end position="462"/>
    </location>
</feature>
<protein>
    <submittedName>
        <fullName evidence="10">Iron(III) transport system permease protein</fullName>
    </submittedName>
</protein>
<evidence type="ECO:0000313" key="11">
    <source>
        <dbReference type="Proteomes" id="UP000187059"/>
    </source>
</evidence>
<evidence type="ECO:0000256" key="7">
    <source>
        <dbReference type="ARBA" id="ARBA00023136"/>
    </source>
</evidence>
<gene>
    <name evidence="10" type="ORF">Ga0080574_TMP1024</name>
</gene>
<feature type="domain" description="ABC transmembrane type-1" evidence="9">
    <location>
        <begin position="75"/>
        <end position="283"/>
    </location>
</feature>
<feature type="transmembrane region" description="Helical" evidence="8">
    <location>
        <begin position="79"/>
        <end position="98"/>
    </location>
</feature>
<dbReference type="Pfam" id="PF00528">
    <property type="entry name" value="BPD_transp_1"/>
    <property type="match status" value="2"/>
</dbReference>
<dbReference type="RefSeq" id="WP_076695816.1">
    <property type="nucleotide sequence ID" value="NZ_CP015093.1"/>
</dbReference>
<keyword evidence="4" id="KW-0997">Cell inner membrane</keyword>
<evidence type="ECO:0000256" key="3">
    <source>
        <dbReference type="ARBA" id="ARBA00022475"/>
    </source>
</evidence>
<keyword evidence="3" id="KW-1003">Cell membrane</keyword>
<evidence type="ECO:0000259" key="9">
    <source>
        <dbReference type="PROSITE" id="PS50928"/>
    </source>
</evidence>
<reference evidence="10 11" key="1">
    <citation type="submission" date="2016-04" db="EMBL/GenBank/DDBJ databases">
        <title>Deep-sea bacteria in the southern Pacific.</title>
        <authorList>
            <person name="Tang K."/>
        </authorList>
    </citation>
    <scope>NUCLEOTIDE SEQUENCE [LARGE SCALE GENOMIC DNA]</scope>
    <source>
        <strain evidence="10 11">JLT2014</strain>
    </source>
</reference>
<feature type="transmembrane region" description="Helical" evidence="8">
    <location>
        <begin position="406"/>
        <end position="428"/>
    </location>
</feature>
<feature type="transmembrane region" description="Helical" evidence="8">
    <location>
        <begin position="490"/>
        <end position="511"/>
    </location>
</feature>
<evidence type="ECO:0000313" key="10">
    <source>
        <dbReference type="EMBL" id="APZ51358.1"/>
    </source>
</evidence>
<dbReference type="SUPFAM" id="SSF161098">
    <property type="entry name" value="MetI-like"/>
    <property type="match status" value="2"/>
</dbReference>
<keyword evidence="11" id="KW-1185">Reference proteome</keyword>
<feature type="transmembrane region" description="Helical" evidence="8">
    <location>
        <begin position="543"/>
        <end position="565"/>
    </location>
</feature>
<dbReference type="Gene3D" id="1.10.3720.10">
    <property type="entry name" value="MetI-like"/>
    <property type="match status" value="2"/>
</dbReference>
<feature type="transmembrane region" description="Helical" evidence="8">
    <location>
        <begin position="110"/>
        <end position="135"/>
    </location>
</feature>